<gene>
    <name evidence="2" type="ORF">FD32_GL000666</name>
</gene>
<feature type="transmembrane region" description="Helical" evidence="1">
    <location>
        <begin position="285"/>
        <end position="304"/>
    </location>
</feature>
<dbReference type="OrthoDB" id="3199357at2"/>
<organism evidence="2 3">
    <name type="scientific">Limosilactobacillus panis DSM 6035</name>
    <dbReference type="NCBI Taxonomy" id="1423782"/>
    <lineage>
        <taxon>Bacteria</taxon>
        <taxon>Bacillati</taxon>
        <taxon>Bacillota</taxon>
        <taxon>Bacilli</taxon>
        <taxon>Lactobacillales</taxon>
        <taxon>Lactobacillaceae</taxon>
        <taxon>Limosilactobacillus</taxon>
    </lineage>
</organism>
<feature type="transmembrane region" description="Helical" evidence="1">
    <location>
        <begin position="100"/>
        <end position="117"/>
    </location>
</feature>
<dbReference type="EMBL" id="AZGM01000111">
    <property type="protein sequence ID" value="KRM25781.1"/>
    <property type="molecule type" value="Genomic_DNA"/>
</dbReference>
<evidence type="ECO:0000313" key="2">
    <source>
        <dbReference type="EMBL" id="KRM25781.1"/>
    </source>
</evidence>
<reference evidence="2 3" key="1">
    <citation type="journal article" date="2015" name="Genome Announc.">
        <title>Expanding the biotechnology potential of lactobacilli through comparative genomics of 213 strains and associated genera.</title>
        <authorList>
            <person name="Sun Z."/>
            <person name="Harris H.M."/>
            <person name="McCann A."/>
            <person name="Guo C."/>
            <person name="Argimon S."/>
            <person name="Zhang W."/>
            <person name="Yang X."/>
            <person name="Jeffery I.B."/>
            <person name="Cooney J.C."/>
            <person name="Kagawa T.F."/>
            <person name="Liu W."/>
            <person name="Song Y."/>
            <person name="Salvetti E."/>
            <person name="Wrobel A."/>
            <person name="Rasinkangas P."/>
            <person name="Parkhill J."/>
            <person name="Rea M.C."/>
            <person name="O'Sullivan O."/>
            <person name="Ritari J."/>
            <person name="Douillard F.P."/>
            <person name="Paul Ross R."/>
            <person name="Yang R."/>
            <person name="Briner A.E."/>
            <person name="Felis G.E."/>
            <person name="de Vos W.M."/>
            <person name="Barrangou R."/>
            <person name="Klaenhammer T.R."/>
            <person name="Caufield P.W."/>
            <person name="Cui Y."/>
            <person name="Zhang H."/>
            <person name="O'Toole P.W."/>
        </authorList>
    </citation>
    <scope>NUCLEOTIDE SEQUENCE [LARGE SCALE GENOMIC DNA]</scope>
    <source>
        <strain evidence="2 3">DSM 6035</strain>
    </source>
</reference>
<keyword evidence="3" id="KW-1185">Reference proteome</keyword>
<name>A0A0R1X7J2_9LACO</name>
<evidence type="ECO:0000256" key="1">
    <source>
        <dbReference type="SAM" id="Phobius"/>
    </source>
</evidence>
<feature type="transmembrane region" description="Helical" evidence="1">
    <location>
        <begin position="129"/>
        <end position="148"/>
    </location>
</feature>
<keyword evidence="1" id="KW-0472">Membrane</keyword>
<feature type="transmembrane region" description="Helical" evidence="1">
    <location>
        <begin position="48"/>
        <end position="69"/>
    </location>
</feature>
<dbReference type="PATRIC" id="fig|1423782.4.peg.688"/>
<dbReference type="STRING" id="1423782.FD32_GL000666"/>
<feature type="transmembrane region" description="Helical" evidence="1">
    <location>
        <begin position="154"/>
        <end position="173"/>
    </location>
</feature>
<dbReference type="RefSeq" id="WP_047766988.1">
    <property type="nucleotide sequence ID" value="NZ_AZGM01000111.1"/>
</dbReference>
<feature type="transmembrane region" description="Helical" evidence="1">
    <location>
        <begin position="6"/>
        <end position="28"/>
    </location>
</feature>
<dbReference type="Proteomes" id="UP000051412">
    <property type="component" value="Unassembled WGS sequence"/>
</dbReference>
<evidence type="ECO:0000313" key="3">
    <source>
        <dbReference type="Proteomes" id="UP000051412"/>
    </source>
</evidence>
<accession>A0A0R1X7J2</accession>
<feature type="transmembrane region" description="Helical" evidence="1">
    <location>
        <begin position="324"/>
        <end position="341"/>
    </location>
</feature>
<feature type="transmembrane region" description="Helical" evidence="1">
    <location>
        <begin position="234"/>
        <end position="265"/>
    </location>
</feature>
<feature type="transmembrane region" description="Helical" evidence="1">
    <location>
        <begin position="348"/>
        <end position="365"/>
    </location>
</feature>
<keyword evidence="1" id="KW-1133">Transmembrane helix</keyword>
<dbReference type="AlphaFoldDB" id="A0A0R1X7J2"/>
<sequence>MPILIFAVSWLNPIVGLPAAIISVYLIWRCSSWEKNGISNLFKRHWPFLIVTLCIVISWALLSGLGGYFQQSYDWQKHNVLLNDFINRSWPVHYQFKGKYGVVSYYIGEYIIPGLIGKLGGFNLAQISLLLWIVLGICLLILSLYHWIGEDKGWILILIVLGLIFFSPFIYPLSGIYSNWVPWDAMQMREMGEWFSRELGIQFTSNISLLRFVFPQFIPTALSVSLWMRNRYRYQVWGVILVPIILYSTFVFLGLACLMLMTLIFDLIKRGQSLSWREVINPENILSIILMVVLLLYIACNILQPKPLNEAMRFGFTDVWHHKLGFITFQGAWIIWLLLLVKHERKNELLYFASVLLFFLPFFKFGAANDLVMRVSIPALMIINFYVIKDIVSYLKKDTYYALILVGGLIIAGAGPFWQLRNAAGNHNIHSHIYNMPFKTGNQFFKSDKHVVYQYVDWDNSKLRRLIIRK</sequence>
<keyword evidence="1" id="KW-0812">Transmembrane</keyword>
<proteinExistence type="predicted"/>
<feature type="transmembrane region" description="Helical" evidence="1">
    <location>
        <begin position="400"/>
        <end position="418"/>
    </location>
</feature>
<feature type="transmembrane region" description="Helical" evidence="1">
    <location>
        <begin position="371"/>
        <end position="388"/>
    </location>
</feature>
<protein>
    <submittedName>
        <fullName evidence="2">Uncharacterized protein</fullName>
    </submittedName>
</protein>
<comment type="caution">
    <text evidence="2">The sequence shown here is derived from an EMBL/GenBank/DDBJ whole genome shotgun (WGS) entry which is preliminary data.</text>
</comment>